<dbReference type="GeneID" id="9224532"/>
<feature type="compositionally biased region" description="Acidic residues" evidence="1">
    <location>
        <begin position="140"/>
        <end position="155"/>
    </location>
</feature>
<organism evidence="2 3">
    <name type="scientific">Arthroderma otae (strain ATCC MYA-4605 / CBS 113480)</name>
    <name type="common">Microsporum canis</name>
    <dbReference type="NCBI Taxonomy" id="554155"/>
    <lineage>
        <taxon>Eukaryota</taxon>
        <taxon>Fungi</taxon>
        <taxon>Dikarya</taxon>
        <taxon>Ascomycota</taxon>
        <taxon>Pezizomycotina</taxon>
        <taxon>Eurotiomycetes</taxon>
        <taxon>Eurotiomycetidae</taxon>
        <taxon>Onygenales</taxon>
        <taxon>Arthrodermataceae</taxon>
        <taxon>Microsporum</taxon>
    </lineage>
</organism>
<dbReference type="AlphaFoldDB" id="C5FP64"/>
<dbReference type="Proteomes" id="UP000002035">
    <property type="component" value="Unassembled WGS sequence"/>
</dbReference>
<dbReference type="RefSeq" id="XP_002846462.1">
    <property type="nucleotide sequence ID" value="XM_002846416.1"/>
</dbReference>
<dbReference type="OrthoDB" id="4173544at2759"/>
<dbReference type="EMBL" id="DS995704">
    <property type="protein sequence ID" value="EEQ31380.1"/>
    <property type="molecule type" value="Genomic_DNA"/>
</dbReference>
<dbReference type="HOGENOM" id="CLU_045550_0_0_1"/>
<dbReference type="eggNOG" id="ENOG502RQCY">
    <property type="taxonomic scope" value="Eukaryota"/>
</dbReference>
<feature type="region of interest" description="Disordered" evidence="1">
    <location>
        <begin position="140"/>
        <end position="200"/>
    </location>
</feature>
<accession>C5FP64</accession>
<keyword evidence="3" id="KW-1185">Reference proteome</keyword>
<protein>
    <submittedName>
        <fullName evidence="2">Uncharacterized protein</fullName>
    </submittedName>
</protein>
<evidence type="ECO:0000313" key="3">
    <source>
        <dbReference type="Proteomes" id="UP000002035"/>
    </source>
</evidence>
<gene>
    <name evidence="2" type="ORF">MCYG_04199</name>
</gene>
<evidence type="ECO:0000313" key="2">
    <source>
        <dbReference type="EMBL" id="EEQ31380.1"/>
    </source>
</evidence>
<feature type="region of interest" description="Disordered" evidence="1">
    <location>
        <begin position="90"/>
        <end position="110"/>
    </location>
</feature>
<evidence type="ECO:0000256" key="1">
    <source>
        <dbReference type="SAM" id="MobiDB-lite"/>
    </source>
</evidence>
<dbReference type="OMA" id="NCDPFRC"/>
<name>C5FP64_ARTOC</name>
<sequence length="475" mass="53415">MGAGLKPKEKDYCLPFEKAMAIFNEKTGEYEPVSLVKKKKAASIRAITQPTVQPKVLKKARAAHIFDKLHHLKPDKDGRLAPRPFTIRKVRKPQPELPAENPLEKQKEEPKYPAEVMARCGLDCDPFKCFRRKHKLTGDEEAVNVSDDSDKDSEQEPPQLPQLPPIGLDHIHLPGQHPPTPDPIHDITFAPTIPPGGPPPLHDRDYFVNGFACQEPSFRYPQREIGHQPKDAATGHHCCDVLTEAMQAMAEEKNEEYAMGYSPGPQASKGNSGSEDISELYPTVAADVRSIASKIVVPELEMTGYDDGSQVAFTVDIKPPPRPLGPNWKSAQVVDRVCKSLDRMMEVRAGIHRILREKPEYAVGFPYSIQEKKELEMKCLVTLNLFTNYMTEDSPFQQDKEPIRLLVTCFEIIVQCASASLAATRKAMENSKSQEEDDAIGHHFQRWVVQTWSDIWVLEDETSRYLGIPSINKPL</sequence>
<reference evidence="3" key="1">
    <citation type="journal article" date="2012" name="MBio">
        <title>Comparative genome analysis of Trichophyton rubrum and related dermatophytes reveals candidate genes involved in infection.</title>
        <authorList>
            <person name="Martinez D.A."/>
            <person name="Oliver B.G."/>
            <person name="Graeser Y."/>
            <person name="Goldberg J.M."/>
            <person name="Li W."/>
            <person name="Martinez-Rossi N.M."/>
            <person name="Monod M."/>
            <person name="Shelest E."/>
            <person name="Barton R.C."/>
            <person name="Birch E."/>
            <person name="Brakhage A.A."/>
            <person name="Chen Z."/>
            <person name="Gurr S.J."/>
            <person name="Heiman D."/>
            <person name="Heitman J."/>
            <person name="Kosti I."/>
            <person name="Rossi A."/>
            <person name="Saif S."/>
            <person name="Samalova M."/>
            <person name="Saunders C.W."/>
            <person name="Shea T."/>
            <person name="Summerbell R.C."/>
            <person name="Xu J."/>
            <person name="Young S."/>
            <person name="Zeng Q."/>
            <person name="Birren B.W."/>
            <person name="Cuomo C.A."/>
            <person name="White T.C."/>
        </authorList>
    </citation>
    <scope>NUCLEOTIDE SEQUENCE [LARGE SCALE GENOMIC DNA]</scope>
    <source>
        <strain evidence="3">ATCC MYA-4605 / CBS 113480</strain>
    </source>
</reference>
<proteinExistence type="predicted"/>
<dbReference type="VEuPathDB" id="FungiDB:MCYG_04199"/>